<sequence length="153" mass="17943">MGLFKKAMMTINSNYVFFMIMLLLLVQLTRFNFFSTSNDKFEKIPFDQLTYEKEKFVVPILIFGPNNQIQGFRESLFIAETLGRKLILPPFFEHYTSEHSRGILSADAMLDISLLQNQFEVMLNIESKNFAMARSNYLWTFLNMITKIIEIKA</sequence>
<dbReference type="Gene3D" id="3.40.50.11340">
    <property type="match status" value="1"/>
</dbReference>
<accession>E4Y000</accession>
<dbReference type="Proteomes" id="UP000001307">
    <property type="component" value="Unassembled WGS sequence"/>
</dbReference>
<name>E4Y000_OIKDI</name>
<dbReference type="EMBL" id="FN653447">
    <property type="protein sequence ID" value="CBY15212.1"/>
    <property type="molecule type" value="Genomic_DNA"/>
</dbReference>
<evidence type="ECO:0000313" key="1">
    <source>
        <dbReference type="EMBL" id="CBY15212.1"/>
    </source>
</evidence>
<evidence type="ECO:0000313" key="2">
    <source>
        <dbReference type="Proteomes" id="UP000001307"/>
    </source>
</evidence>
<reference evidence="1 2" key="1">
    <citation type="journal article" date="2010" name="Science">
        <title>Plasticity of animal genome architecture unmasked by rapid evolution of a pelagic tunicate.</title>
        <authorList>
            <person name="Denoeud F."/>
            <person name="Henriet S."/>
            <person name="Mungpakdee S."/>
            <person name="Aury J.M."/>
            <person name="Da Silva C."/>
            <person name="Brinkmann H."/>
            <person name="Mikhaleva J."/>
            <person name="Olsen L.C."/>
            <person name="Jubin C."/>
            <person name="Canestro C."/>
            <person name="Bouquet J.M."/>
            <person name="Danks G."/>
            <person name="Poulain J."/>
            <person name="Campsteijn C."/>
            <person name="Adamski M."/>
            <person name="Cross I."/>
            <person name="Yadetie F."/>
            <person name="Muffato M."/>
            <person name="Louis A."/>
            <person name="Butcher S."/>
            <person name="Tsagkogeorga G."/>
            <person name="Konrad A."/>
            <person name="Singh S."/>
            <person name="Jensen M.F."/>
            <person name="Cong E.H."/>
            <person name="Eikeseth-Otteraa H."/>
            <person name="Noel B."/>
            <person name="Anthouard V."/>
            <person name="Porcel B.M."/>
            <person name="Kachouri-Lafond R."/>
            <person name="Nishino A."/>
            <person name="Ugolini M."/>
            <person name="Chourrout P."/>
            <person name="Nishida H."/>
            <person name="Aasland R."/>
            <person name="Huzurbazar S."/>
            <person name="Westhof E."/>
            <person name="Delsuc F."/>
            <person name="Lehrach H."/>
            <person name="Reinhardt R."/>
            <person name="Weissenbach J."/>
            <person name="Roy S.W."/>
            <person name="Artiguenave F."/>
            <person name="Postlethwait J.H."/>
            <person name="Manak J.R."/>
            <person name="Thompson E.M."/>
            <person name="Jaillon O."/>
            <person name="Du Pasquier L."/>
            <person name="Boudinot P."/>
            <person name="Liberles D.A."/>
            <person name="Volff J.N."/>
            <person name="Philippe H."/>
            <person name="Lenhard B."/>
            <person name="Roest Crollius H."/>
            <person name="Wincker P."/>
            <person name="Chourrout D."/>
        </authorList>
    </citation>
    <scope>NUCLEOTIDE SEQUENCE [LARGE SCALE GENOMIC DNA]</scope>
</reference>
<organism evidence="1 2">
    <name type="scientific">Oikopleura dioica</name>
    <name type="common">Tunicate</name>
    <dbReference type="NCBI Taxonomy" id="34765"/>
    <lineage>
        <taxon>Eukaryota</taxon>
        <taxon>Metazoa</taxon>
        <taxon>Chordata</taxon>
        <taxon>Tunicata</taxon>
        <taxon>Appendicularia</taxon>
        <taxon>Copelata</taxon>
        <taxon>Oikopleuridae</taxon>
        <taxon>Oikopleura</taxon>
    </lineage>
</organism>
<protein>
    <submittedName>
        <fullName evidence="1">Uncharacterized protein</fullName>
    </submittedName>
</protein>
<gene>
    <name evidence="1" type="ORF">GSOID_T00012108001</name>
</gene>
<dbReference type="InParanoid" id="E4Y000"/>
<keyword evidence="2" id="KW-1185">Reference proteome</keyword>
<dbReference type="OrthoDB" id="10043225at2759"/>
<dbReference type="AlphaFoldDB" id="E4Y000"/>
<proteinExistence type="predicted"/>